<dbReference type="SUPFAM" id="SSF48613">
    <property type="entry name" value="Heme oxygenase-like"/>
    <property type="match status" value="1"/>
</dbReference>
<name>A0ABU9AWV2_9BACT</name>
<dbReference type="Proteomes" id="UP001371305">
    <property type="component" value="Unassembled WGS sequence"/>
</dbReference>
<accession>A0ABU9AWV2</accession>
<dbReference type="EMBL" id="JBBUKT010000006">
    <property type="protein sequence ID" value="MEK7952211.1"/>
    <property type="molecule type" value="Genomic_DNA"/>
</dbReference>
<dbReference type="CDD" id="cd19166">
    <property type="entry name" value="HemeO-bac"/>
    <property type="match status" value="1"/>
</dbReference>
<proteinExistence type="predicted"/>
<evidence type="ECO:0000313" key="1">
    <source>
        <dbReference type="EMBL" id="MEK7952211.1"/>
    </source>
</evidence>
<sequence>MTLLQALRNATQASHQQLDRQISTGEVTASRDSYARYLERFYQGLAACWPQLDWALLASLGLPQLAARQARYHSLTADLHALGHPVPRLEMRHESHQAASAVGFLYVLEGSIHGGAILLSELERNAGPLPADTCRFMRGFGDQNRSHWKDFASWLEGLDTGDDFVKPATAAAVEAFERFATAFGAGSPAVVSR</sequence>
<dbReference type="RefSeq" id="WP_341405969.1">
    <property type="nucleotide sequence ID" value="NZ_JBBUKT010000006.1"/>
</dbReference>
<organism evidence="1 2">
    <name type="scientific">Luteolibacter soli</name>
    <dbReference type="NCBI Taxonomy" id="3135280"/>
    <lineage>
        <taxon>Bacteria</taxon>
        <taxon>Pseudomonadati</taxon>
        <taxon>Verrucomicrobiota</taxon>
        <taxon>Verrucomicrobiia</taxon>
        <taxon>Verrucomicrobiales</taxon>
        <taxon>Verrucomicrobiaceae</taxon>
        <taxon>Luteolibacter</taxon>
    </lineage>
</organism>
<dbReference type="Gene3D" id="1.20.910.10">
    <property type="entry name" value="Heme oxygenase-like"/>
    <property type="match status" value="1"/>
</dbReference>
<dbReference type="Pfam" id="PF01126">
    <property type="entry name" value="Heme_oxygenase"/>
    <property type="match status" value="1"/>
</dbReference>
<reference evidence="1 2" key="1">
    <citation type="submission" date="2024-04" db="EMBL/GenBank/DDBJ databases">
        <title>Luteolibacter sp. isolated from soil.</title>
        <authorList>
            <person name="An J."/>
        </authorList>
    </citation>
    <scope>NUCLEOTIDE SEQUENCE [LARGE SCALE GENOMIC DNA]</scope>
    <source>
        <strain evidence="1 2">Y139</strain>
    </source>
</reference>
<keyword evidence="2" id="KW-1185">Reference proteome</keyword>
<dbReference type="InterPro" id="IPR016084">
    <property type="entry name" value="Haem_Oase-like_multi-hlx"/>
</dbReference>
<gene>
    <name evidence="1" type="ORF">WKV53_16995</name>
</gene>
<dbReference type="InterPro" id="IPR016053">
    <property type="entry name" value="Haem_Oase-like"/>
</dbReference>
<comment type="caution">
    <text evidence="1">The sequence shown here is derived from an EMBL/GenBank/DDBJ whole genome shotgun (WGS) entry which is preliminary data.</text>
</comment>
<evidence type="ECO:0000313" key="2">
    <source>
        <dbReference type="Proteomes" id="UP001371305"/>
    </source>
</evidence>
<protein>
    <submittedName>
        <fullName evidence="1">Biliverdin-producing heme oxygenase</fullName>
    </submittedName>
</protein>